<keyword evidence="2" id="KW-1185">Reference proteome</keyword>
<proteinExistence type="predicted"/>
<dbReference type="Proteomes" id="UP000035681">
    <property type="component" value="Unplaced"/>
</dbReference>
<dbReference type="PANTHER" id="PTHR45749">
    <property type="match status" value="1"/>
</dbReference>
<name>A0A0K0DZX3_STRER</name>
<evidence type="ECO:0000259" key="1">
    <source>
        <dbReference type="Pfam" id="PF05699"/>
    </source>
</evidence>
<protein>
    <submittedName>
        <fullName evidence="3 4">Dimer_Tnp_hAT domain-containing protein</fullName>
    </submittedName>
</protein>
<dbReference type="WBParaSite" id="SSTP_0000278200.1">
    <property type="protein sequence ID" value="SSTP_0000278200.1"/>
    <property type="gene ID" value="SSTP_0000278200"/>
</dbReference>
<dbReference type="GO" id="GO:0046983">
    <property type="term" value="F:protein dimerization activity"/>
    <property type="evidence" value="ECO:0007669"/>
    <property type="project" value="InterPro"/>
</dbReference>
<dbReference type="SUPFAM" id="SSF53098">
    <property type="entry name" value="Ribonuclease H-like"/>
    <property type="match status" value="1"/>
</dbReference>
<feature type="domain" description="HAT C-terminal dimerisation" evidence="1">
    <location>
        <begin position="145"/>
        <end position="202"/>
    </location>
</feature>
<evidence type="ECO:0000313" key="3">
    <source>
        <dbReference type="WBParaSite" id="SSTP_0000278200.1"/>
    </source>
</evidence>
<reference evidence="3" key="1">
    <citation type="submission" date="2015-08" db="UniProtKB">
        <authorList>
            <consortium name="WormBaseParasite"/>
        </authorList>
    </citation>
    <scope>IDENTIFICATION</scope>
</reference>
<organism evidence="3">
    <name type="scientific">Strongyloides stercoralis</name>
    <name type="common">Threadworm</name>
    <dbReference type="NCBI Taxonomy" id="6248"/>
    <lineage>
        <taxon>Eukaryota</taxon>
        <taxon>Metazoa</taxon>
        <taxon>Ecdysozoa</taxon>
        <taxon>Nematoda</taxon>
        <taxon>Chromadorea</taxon>
        <taxon>Rhabditida</taxon>
        <taxon>Tylenchina</taxon>
        <taxon>Panagrolaimomorpha</taxon>
        <taxon>Strongyloidoidea</taxon>
        <taxon>Strongyloididae</taxon>
        <taxon>Strongyloides</taxon>
    </lineage>
</organism>
<sequence length="226" mass="26126">MTVKNNFEDIEEGANLLTENRSYREVRIKKRISPVEEELINGAQFNAKEKFVLNVHNVICNVLISELSRRSDIYGEILKDFGLFFNFTMSDVQFNDCVEKLCIKYKNDIDVENFKDELIQFIAFIKEENVTDPVGMYKLIIGGLQSTFPNVETILKIFLTIPISNASGERSFSTLKRVKNYLRNSLSQCRLSHLSMMFIENDIVNSLDYENLIDKFAKAKARKVPI</sequence>
<dbReference type="STRING" id="6248.A0A0K0DZX3"/>
<dbReference type="InterPro" id="IPR012337">
    <property type="entry name" value="RNaseH-like_sf"/>
</dbReference>
<evidence type="ECO:0000313" key="2">
    <source>
        <dbReference type="Proteomes" id="UP000035681"/>
    </source>
</evidence>
<evidence type="ECO:0000313" key="4">
    <source>
        <dbReference type="WBParaSite" id="TCONS_00014003.p1"/>
    </source>
</evidence>
<dbReference type="WBParaSite" id="TCONS_00014003.p1">
    <property type="protein sequence ID" value="TCONS_00014003.p1"/>
    <property type="gene ID" value="XLOC_009144"/>
</dbReference>
<dbReference type="PANTHER" id="PTHR45749:SF21">
    <property type="entry name" value="DUF4371 DOMAIN-CONTAINING PROTEIN"/>
    <property type="match status" value="1"/>
</dbReference>
<dbReference type="Pfam" id="PF05699">
    <property type="entry name" value="Dimer_Tnp_hAT"/>
    <property type="match status" value="1"/>
</dbReference>
<dbReference type="InterPro" id="IPR008906">
    <property type="entry name" value="HATC_C_dom"/>
</dbReference>
<accession>A0A0K0DZX3</accession>
<dbReference type="AlphaFoldDB" id="A0A0K0DZX3"/>